<evidence type="ECO:0000313" key="2">
    <source>
        <dbReference type="Proteomes" id="UP000198329"/>
    </source>
</evidence>
<organism evidence="1 2">
    <name type="scientific">Pseudoalteromonas nigrifaciens</name>
    <dbReference type="NCBI Taxonomy" id="28109"/>
    <lineage>
        <taxon>Bacteria</taxon>
        <taxon>Pseudomonadati</taxon>
        <taxon>Pseudomonadota</taxon>
        <taxon>Gammaproteobacteria</taxon>
        <taxon>Alteromonadales</taxon>
        <taxon>Pseudoalteromonadaceae</taxon>
        <taxon>Pseudoalteromonas</taxon>
    </lineage>
</organism>
<dbReference type="EMBL" id="CP011036">
    <property type="protein sequence ID" value="ASM53660.1"/>
    <property type="molecule type" value="Genomic_DNA"/>
</dbReference>
<protein>
    <submittedName>
        <fullName evidence="1">Uncharacterized protein</fullName>
    </submittedName>
</protein>
<proteinExistence type="predicted"/>
<dbReference type="AlphaFoldDB" id="A0AAC9XX28"/>
<dbReference type="RefSeq" id="WP_089368054.1">
    <property type="nucleotide sequence ID" value="NZ_BJXZ01000002.1"/>
</dbReference>
<dbReference type="Proteomes" id="UP000198329">
    <property type="component" value="Chromosome I"/>
</dbReference>
<keyword evidence="2" id="KW-1185">Reference proteome</keyword>
<evidence type="ECO:0000313" key="1">
    <source>
        <dbReference type="EMBL" id="ASM53660.1"/>
    </source>
</evidence>
<sequence>MSDKSKANDEVRLSAEQKRDSYLKYDDAAKDLGELIGQKADELGFYGRARDGFVLDVANYVEGLQKGFVSR</sequence>
<gene>
    <name evidence="1" type="ORF">PNIG_a1510</name>
</gene>
<name>A0AAC9XX28_9GAMM</name>
<dbReference type="GeneID" id="300941328"/>
<accession>A0AAC9XX28</accession>
<dbReference type="KEGG" id="png:PNIG_a1510"/>
<reference evidence="1 2" key="1">
    <citation type="submission" date="2015-03" db="EMBL/GenBank/DDBJ databases">
        <authorList>
            <person name="Xie B.-B."/>
            <person name="Rong J.-C."/>
            <person name="Qin Q.-L."/>
            <person name="Zhang Y.-Z."/>
        </authorList>
    </citation>
    <scope>NUCLEOTIDE SEQUENCE [LARGE SCALE GENOMIC DNA]</scope>
    <source>
        <strain evidence="1 2">KMM 661</strain>
    </source>
</reference>